<name>A0A6J4JQ60_9CHLR</name>
<sequence>MFGQRGASLGSVIAAAVLVAGCGVAPVGTVDVEGTVQARVSATVSAASRAQSLATPTLTLGASAVTTIAVPTSLASPSAVRTPDVTPNPTAAASGSATARATGGPTGAATGAASGSATASGGAATATRPSLGTAGAGTAVPAGGTAAPASTPASLGTFARLAGLSATVSRYDWGLDCPGGEGRPRPGSKFVTLRVALRNDTGAVLIVPAVQWAVEGYVASSGAQAPCRQDDQQLTNACPRTQLPPGTRCDGWLLFEVPETLEIAGSTVQARADATGRTEIATWRLPA</sequence>
<feature type="compositionally biased region" description="Low complexity" evidence="1">
    <location>
        <begin position="90"/>
        <end position="127"/>
    </location>
</feature>
<organism evidence="2">
    <name type="scientific">uncultured Chloroflexota bacterium</name>
    <dbReference type="NCBI Taxonomy" id="166587"/>
    <lineage>
        <taxon>Bacteria</taxon>
        <taxon>Bacillati</taxon>
        <taxon>Chloroflexota</taxon>
        <taxon>environmental samples</taxon>
    </lineage>
</organism>
<proteinExistence type="predicted"/>
<evidence type="ECO:0000313" key="2">
    <source>
        <dbReference type="EMBL" id="CAA9284698.1"/>
    </source>
</evidence>
<dbReference type="EMBL" id="CADCTC010000221">
    <property type="protein sequence ID" value="CAA9284698.1"/>
    <property type="molecule type" value="Genomic_DNA"/>
</dbReference>
<dbReference type="PROSITE" id="PS51257">
    <property type="entry name" value="PROKAR_LIPOPROTEIN"/>
    <property type="match status" value="1"/>
</dbReference>
<reference evidence="2" key="1">
    <citation type="submission" date="2020-02" db="EMBL/GenBank/DDBJ databases">
        <authorList>
            <person name="Meier V. D."/>
        </authorList>
    </citation>
    <scope>NUCLEOTIDE SEQUENCE</scope>
    <source>
        <strain evidence="2">AVDCRST_MAG77</strain>
    </source>
</reference>
<protein>
    <recommendedName>
        <fullName evidence="3">DUF4352 domain-containing protein</fullName>
    </recommendedName>
</protein>
<feature type="region of interest" description="Disordered" evidence="1">
    <location>
        <begin position="76"/>
        <end position="127"/>
    </location>
</feature>
<evidence type="ECO:0000256" key="1">
    <source>
        <dbReference type="SAM" id="MobiDB-lite"/>
    </source>
</evidence>
<dbReference type="AlphaFoldDB" id="A0A6J4JQ60"/>
<accession>A0A6J4JQ60</accession>
<evidence type="ECO:0008006" key="3">
    <source>
        <dbReference type="Google" id="ProtNLM"/>
    </source>
</evidence>
<gene>
    <name evidence="2" type="ORF">AVDCRST_MAG77-4115</name>
</gene>